<sequence length="271" mass="28295">MAEQTDSTVFGDEFTRFVGYESVRTSETTASSWVPARADLLDADGALLPVVLSYLVDSTPGVVCGAAALPDWVITTDLHMQVFDRHVKGPVRADATLVHANRVGVLAEVNVVDEGDGERLVATGSVNHARVPLTGSLDVPIMPVGVRYHGPADAAPPGDRLAREIVFEPEAAGGEIGTALTPLSTNPLGIMHGSVTSALSISAATSCVGGDLKLTELLVRFCGSVRKGPARANAELVRSDESGSLVRVAVRDDSYPQRIAVLASVRFGSPG</sequence>
<dbReference type="Pfam" id="PF20789">
    <property type="entry name" value="4HBT_3C"/>
    <property type="match status" value="1"/>
</dbReference>
<dbReference type="InterPro" id="IPR049450">
    <property type="entry name" value="ACOT8-like_C"/>
</dbReference>
<comment type="caution">
    <text evidence="3">The sequence shown here is derived from an EMBL/GenBank/DDBJ whole genome shotgun (WGS) entry which is preliminary data.</text>
</comment>
<dbReference type="SUPFAM" id="SSF54637">
    <property type="entry name" value="Thioesterase/thiol ester dehydrase-isomerase"/>
    <property type="match status" value="2"/>
</dbReference>
<name>A0A937UMZ7_9ACTN</name>
<dbReference type="Proteomes" id="UP000604475">
    <property type="component" value="Unassembled WGS sequence"/>
</dbReference>
<evidence type="ECO:0000313" key="3">
    <source>
        <dbReference type="EMBL" id="MBL7627392.1"/>
    </source>
</evidence>
<reference evidence="3" key="1">
    <citation type="submission" date="2020-12" db="EMBL/GenBank/DDBJ databases">
        <title>Genomic characterization of non-nitrogen-fixing Frankia strains.</title>
        <authorList>
            <person name="Carlos-Shanley C."/>
            <person name="Guerra T."/>
            <person name="Hahn D."/>
        </authorList>
    </citation>
    <scope>NUCLEOTIDE SEQUENCE</scope>
    <source>
        <strain evidence="3">CN6</strain>
    </source>
</reference>
<dbReference type="InterPro" id="IPR049449">
    <property type="entry name" value="TesB_ACOT8-like_N"/>
</dbReference>
<evidence type="ECO:0000259" key="2">
    <source>
        <dbReference type="Pfam" id="PF20789"/>
    </source>
</evidence>
<protein>
    <recommendedName>
        <fullName evidence="5">Thioesterase domain-containing protein</fullName>
    </recommendedName>
</protein>
<dbReference type="AlphaFoldDB" id="A0A937UMZ7"/>
<dbReference type="Gene3D" id="3.10.129.10">
    <property type="entry name" value="Hotdog Thioesterase"/>
    <property type="match status" value="2"/>
</dbReference>
<feature type="domain" description="Acyl-CoA thioesterase-like C-terminal" evidence="2">
    <location>
        <begin position="24"/>
        <end position="115"/>
    </location>
</feature>
<feature type="domain" description="Acyl-CoA thioesterase-like N-terminal HotDog" evidence="1">
    <location>
        <begin position="182"/>
        <end position="267"/>
    </location>
</feature>
<accession>A0A937UMZ7</accession>
<evidence type="ECO:0000259" key="1">
    <source>
        <dbReference type="Pfam" id="PF13622"/>
    </source>
</evidence>
<gene>
    <name evidence="3" type="ORF">I7412_09460</name>
</gene>
<organism evidence="3 4">
    <name type="scientific">Frankia nepalensis</name>
    <dbReference type="NCBI Taxonomy" id="1836974"/>
    <lineage>
        <taxon>Bacteria</taxon>
        <taxon>Bacillati</taxon>
        <taxon>Actinomycetota</taxon>
        <taxon>Actinomycetes</taxon>
        <taxon>Frankiales</taxon>
        <taxon>Frankiaceae</taxon>
        <taxon>Frankia</taxon>
    </lineage>
</organism>
<evidence type="ECO:0000313" key="4">
    <source>
        <dbReference type="Proteomes" id="UP000604475"/>
    </source>
</evidence>
<keyword evidence="4" id="KW-1185">Reference proteome</keyword>
<evidence type="ECO:0008006" key="5">
    <source>
        <dbReference type="Google" id="ProtNLM"/>
    </source>
</evidence>
<dbReference type="RefSeq" id="WP_203002310.1">
    <property type="nucleotide sequence ID" value="NZ_JADWYU010000099.1"/>
</dbReference>
<proteinExistence type="predicted"/>
<dbReference type="EMBL" id="JAEACQ010000160">
    <property type="protein sequence ID" value="MBL7627392.1"/>
    <property type="molecule type" value="Genomic_DNA"/>
</dbReference>
<dbReference type="InterPro" id="IPR029069">
    <property type="entry name" value="HotDog_dom_sf"/>
</dbReference>
<dbReference type="Pfam" id="PF13622">
    <property type="entry name" value="4HBT_3"/>
    <property type="match status" value="1"/>
</dbReference>